<organism evidence="1 2">
    <name type="scientific">Fibrivirga algicola</name>
    <dbReference type="NCBI Taxonomy" id="2950420"/>
    <lineage>
        <taxon>Bacteria</taxon>
        <taxon>Pseudomonadati</taxon>
        <taxon>Bacteroidota</taxon>
        <taxon>Cytophagia</taxon>
        <taxon>Cytophagales</taxon>
        <taxon>Spirosomataceae</taxon>
        <taxon>Fibrivirga</taxon>
    </lineage>
</organism>
<comment type="caution">
    <text evidence="1">The sequence shown here is derived from an EMBL/GenBank/DDBJ whole genome shotgun (WGS) entry which is preliminary data.</text>
</comment>
<evidence type="ECO:0000313" key="2">
    <source>
        <dbReference type="Proteomes" id="UP000606008"/>
    </source>
</evidence>
<dbReference type="EMBL" id="WAEL01000005">
    <property type="protein sequence ID" value="NID11362.1"/>
    <property type="molecule type" value="Genomic_DNA"/>
</dbReference>
<accession>A0ABX0QJX7</accession>
<reference evidence="2" key="1">
    <citation type="submission" date="2019-09" db="EMBL/GenBank/DDBJ databases">
        <authorList>
            <person name="Jung D.-H."/>
        </authorList>
    </citation>
    <scope>NUCLEOTIDE SEQUENCE [LARGE SCALE GENOMIC DNA]</scope>
    <source>
        <strain evidence="2">JA-25</strain>
    </source>
</reference>
<reference evidence="2" key="2">
    <citation type="submission" date="2023-07" db="EMBL/GenBank/DDBJ databases">
        <authorList>
            <person name="Jung D.-H."/>
        </authorList>
    </citation>
    <scope>NUCLEOTIDE SEQUENCE [LARGE SCALE GENOMIC DNA]</scope>
    <source>
        <strain evidence="2">JA-25</strain>
    </source>
</reference>
<dbReference type="RefSeq" id="WP_085411534.1">
    <property type="nucleotide sequence ID" value="NZ_WAEL01000005.1"/>
</dbReference>
<proteinExistence type="predicted"/>
<protein>
    <submittedName>
        <fullName evidence="1">Uncharacterized protein</fullName>
    </submittedName>
</protein>
<name>A0ABX0QJX7_9BACT</name>
<keyword evidence="2" id="KW-1185">Reference proteome</keyword>
<dbReference type="Proteomes" id="UP000606008">
    <property type="component" value="Unassembled WGS sequence"/>
</dbReference>
<evidence type="ECO:0000313" key="1">
    <source>
        <dbReference type="EMBL" id="NID11362.1"/>
    </source>
</evidence>
<gene>
    <name evidence="1" type="ORF">F7231_14395</name>
</gene>
<sequence>MKLKPLNRQSVRMAATLLMLAEGSTTTLNVKSYLRDRGFRAGQSEVSSWLFRIATRERWTINDNGTFRVYYFPNFMGLPLSGGSTVARAAGNC</sequence>